<feature type="domain" description="BAR" evidence="2">
    <location>
        <begin position="22"/>
        <end position="252"/>
    </location>
</feature>
<dbReference type="EMBL" id="JASMQC010000010">
    <property type="protein sequence ID" value="KAK1942188.1"/>
    <property type="molecule type" value="Genomic_DNA"/>
</dbReference>
<evidence type="ECO:0000313" key="3">
    <source>
        <dbReference type="EMBL" id="KAK1942188.1"/>
    </source>
</evidence>
<gene>
    <name evidence="3" type="ORF">P3T76_006510</name>
</gene>
<proteinExistence type="predicted"/>
<dbReference type="GO" id="GO:0005737">
    <property type="term" value="C:cytoplasm"/>
    <property type="evidence" value="ECO:0007669"/>
    <property type="project" value="InterPro"/>
</dbReference>
<dbReference type="AlphaFoldDB" id="A0AAD9LM65"/>
<keyword evidence="4" id="KW-1185">Reference proteome</keyword>
<organism evidence="3 4">
    <name type="scientific">Phytophthora citrophthora</name>
    <dbReference type="NCBI Taxonomy" id="4793"/>
    <lineage>
        <taxon>Eukaryota</taxon>
        <taxon>Sar</taxon>
        <taxon>Stramenopiles</taxon>
        <taxon>Oomycota</taxon>
        <taxon>Peronosporomycetes</taxon>
        <taxon>Peronosporales</taxon>
        <taxon>Peronosporaceae</taxon>
        <taxon>Phytophthora</taxon>
    </lineage>
</organism>
<dbReference type="InterPro" id="IPR004148">
    <property type="entry name" value="BAR_dom"/>
</dbReference>
<feature type="coiled-coil region" evidence="1">
    <location>
        <begin position="147"/>
        <end position="181"/>
    </location>
</feature>
<protein>
    <recommendedName>
        <fullName evidence="2">BAR domain-containing protein</fullName>
    </recommendedName>
</protein>
<keyword evidence="1" id="KW-0175">Coiled coil</keyword>
<dbReference type="InterPro" id="IPR027267">
    <property type="entry name" value="AH/BAR_dom_sf"/>
</dbReference>
<dbReference type="SUPFAM" id="SSF103657">
    <property type="entry name" value="BAR/IMD domain-like"/>
    <property type="match status" value="1"/>
</dbReference>
<dbReference type="Pfam" id="PF03114">
    <property type="entry name" value="BAR"/>
    <property type="match status" value="1"/>
</dbReference>
<dbReference type="Gene3D" id="1.20.1270.60">
    <property type="entry name" value="Arfaptin homology (AH) domain/BAR domain"/>
    <property type="match status" value="1"/>
</dbReference>
<comment type="caution">
    <text evidence="3">The sequence shown here is derived from an EMBL/GenBank/DDBJ whole genome shotgun (WGS) entry which is preliminary data.</text>
</comment>
<dbReference type="Proteomes" id="UP001259832">
    <property type="component" value="Unassembled WGS sequence"/>
</dbReference>
<evidence type="ECO:0000256" key="1">
    <source>
        <dbReference type="SAM" id="Coils"/>
    </source>
</evidence>
<evidence type="ECO:0000259" key="2">
    <source>
        <dbReference type="Pfam" id="PF03114"/>
    </source>
</evidence>
<evidence type="ECO:0000313" key="4">
    <source>
        <dbReference type="Proteomes" id="UP001259832"/>
    </source>
</evidence>
<accession>A0AAD9LM65</accession>
<sequence>MLLMKNVKDGSIMKGVKDGSRRLKDEIARSIGAGSEGGVDPALEYRMQRFNRYNDRLEDLSKAMAHYTNATHAYAQATAQLMHAFSAFFESQLQDAQEASTESTDQSLGAKALAQSSLRVEEIQQSLQENVFDVAQSLQYRTVVQPLQELRVSNATLSQQLKNLKQKLGDFDSAQRNAEAQKRSPPDYEKAQQKLQAATASVSAVAESVDADMSVLEARRDSTLKNELLTVVATQIFIHSRATEHLHQLVPLLPGVAKPLVLLLAESARRRRPVNPATSDVMGVISYAGELSRGTLDRPVHSHRDSLTDVAAVHPISIAPFKEMHFAEKMAASTYNRRQQRHLETRTMQPVTRCVRLLGARGFASHAKAHVHMPETAMLTNNATHKFERKGWEYSAYMGMLGGPIVLYLGLTNAPETDSEVFAREEALAKRAGTEFLVRRPSGPLGKRFPFKASEIGEPPVLDEEE</sequence>
<dbReference type="CDD" id="cd07307">
    <property type="entry name" value="BAR"/>
    <property type="match status" value="1"/>
</dbReference>
<name>A0AAD9LM65_9STRA</name>
<reference evidence="3" key="1">
    <citation type="submission" date="2023-08" db="EMBL/GenBank/DDBJ databases">
        <title>Reference Genome Resource for the Citrus Pathogen Phytophthora citrophthora.</title>
        <authorList>
            <person name="Moller H."/>
            <person name="Coetzee B."/>
            <person name="Rose L.J."/>
            <person name="Van Niekerk J.M."/>
        </authorList>
    </citation>
    <scope>NUCLEOTIDE SEQUENCE</scope>
    <source>
        <strain evidence="3">STE-U-9442</strain>
    </source>
</reference>